<sequence length="149" mass="16474">MSGDCIDLHNFETKGKDTHTDADDDTGGWLALHKRRHQRAFTPYLAAALSRAPRPRSATNALSRAQAEILRMALELEDDVSDVHSDPTPAAPALYPSASEVAEVAELDIVREVVSHPAGILVPKSSFLERCGKVLAKKRSFWRKKDEEK</sequence>
<dbReference type="EMBL" id="JAPDGR010000664">
    <property type="protein sequence ID" value="KAJ2988324.1"/>
    <property type="molecule type" value="Genomic_DNA"/>
</dbReference>
<evidence type="ECO:0000313" key="2">
    <source>
        <dbReference type="Proteomes" id="UP001143856"/>
    </source>
</evidence>
<reference evidence="1" key="1">
    <citation type="submission" date="2022-10" db="EMBL/GenBank/DDBJ databases">
        <title>Genome Sequence of Xylaria curta.</title>
        <authorList>
            <person name="Buettner E."/>
        </authorList>
    </citation>
    <scope>NUCLEOTIDE SEQUENCE</scope>
    <source>
        <strain evidence="1">Babe10</strain>
    </source>
</reference>
<dbReference type="Proteomes" id="UP001143856">
    <property type="component" value="Unassembled WGS sequence"/>
</dbReference>
<name>A0ACC1P9V8_9PEZI</name>
<keyword evidence="2" id="KW-1185">Reference proteome</keyword>
<comment type="caution">
    <text evidence="1">The sequence shown here is derived from an EMBL/GenBank/DDBJ whole genome shotgun (WGS) entry which is preliminary data.</text>
</comment>
<organism evidence="1 2">
    <name type="scientific">Xylaria curta</name>
    <dbReference type="NCBI Taxonomy" id="42375"/>
    <lineage>
        <taxon>Eukaryota</taxon>
        <taxon>Fungi</taxon>
        <taxon>Dikarya</taxon>
        <taxon>Ascomycota</taxon>
        <taxon>Pezizomycotina</taxon>
        <taxon>Sordariomycetes</taxon>
        <taxon>Xylariomycetidae</taxon>
        <taxon>Xylariales</taxon>
        <taxon>Xylariaceae</taxon>
        <taxon>Xylaria</taxon>
    </lineage>
</organism>
<evidence type="ECO:0000313" key="1">
    <source>
        <dbReference type="EMBL" id="KAJ2988324.1"/>
    </source>
</evidence>
<protein>
    <submittedName>
        <fullName evidence="1">Uncharacterized protein</fullName>
    </submittedName>
</protein>
<accession>A0ACC1P9V8</accession>
<gene>
    <name evidence="1" type="ORF">NUW58_g4041</name>
</gene>
<proteinExistence type="predicted"/>